<keyword evidence="3" id="KW-0807">Transducer</keyword>
<keyword evidence="1" id="KW-0145">Chemotaxis</keyword>
<sequence>MNPVKLYIRFFTPVEQRNSEDGHIVNTLLLFYCFCGWIIGLYSFLKWGKIGVSGLVVTSIATLIGALVASVMVKMRINAQFAIHALVGGVSIHVFNLIYSTGGLSSPHILWLVTIMVVIYLVGNSKNSFGWSSLNFLFLCYLQYAALNGIDLHAVTMEEKAMRTEIISGYLLPIIIAWVAQGYNLFLRTQSIQTAKEAQREIEDASHALEANAQSMSNILERTAQSVRQLTAGASNLKKLQQAVSEQSKMIEEKAHLLANSSAHISEGMSQMTGSLDTEQALVNTIRKDSSSVKQLTEESGQTTHDVVTAIEEIKKNNDAIDAATRMINDIAAQTNLLALNAAIEAARAGEAGRGFAVVADEVRSLSHRSNMSADEIQELLKKSSAGVDRGVSTSANARDKLKLVSEQIGAIDDAIQGLSEQVTLQNGEVLSMARAAHDLVEISDDQSRFATELASSQSLLSEQVQELQSIAQELSQLSN</sequence>
<evidence type="ECO:0000313" key="6">
    <source>
        <dbReference type="EMBL" id="MFC3701552.1"/>
    </source>
</evidence>
<comment type="caution">
    <text evidence="6">The sequence shown here is derived from an EMBL/GenBank/DDBJ whole genome shotgun (WGS) entry which is preliminary data.</text>
</comment>
<dbReference type="SUPFAM" id="SSF58104">
    <property type="entry name" value="Methyl-accepting chemotaxis protein (MCP) signaling domain"/>
    <property type="match status" value="1"/>
</dbReference>
<keyword evidence="4" id="KW-0812">Transmembrane</keyword>
<feature type="transmembrane region" description="Helical" evidence="4">
    <location>
        <begin position="105"/>
        <end position="122"/>
    </location>
</feature>
<dbReference type="InterPro" id="IPR004089">
    <property type="entry name" value="MCPsignal_dom"/>
</dbReference>
<keyword evidence="7" id="KW-1185">Reference proteome</keyword>
<dbReference type="PANTHER" id="PTHR43531">
    <property type="entry name" value="PROTEIN ICFG"/>
    <property type="match status" value="1"/>
</dbReference>
<feature type="transmembrane region" description="Helical" evidence="4">
    <location>
        <begin position="24"/>
        <end position="44"/>
    </location>
</feature>
<dbReference type="InterPro" id="IPR051310">
    <property type="entry name" value="MCP_chemotaxis"/>
</dbReference>
<feature type="transmembrane region" description="Helical" evidence="4">
    <location>
        <begin position="167"/>
        <end position="186"/>
    </location>
</feature>
<evidence type="ECO:0000259" key="5">
    <source>
        <dbReference type="PROSITE" id="PS50111"/>
    </source>
</evidence>
<dbReference type="EMBL" id="JBHRYN010000010">
    <property type="protein sequence ID" value="MFC3701552.1"/>
    <property type="molecule type" value="Genomic_DNA"/>
</dbReference>
<evidence type="ECO:0000313" key="7">
    <source>
        <dbReference type="Proteomes" id="UP001595710"/>
    </source>
</evidence>
<proteinExistence type="inferred from homology"/>
<reference evidence="7" key="1">
    <citation type="journal article" date="2019" name="Int. J. Syst. Evol. Microbiol.">
        <title>The Global Catalogue of Microorganisms (GCM) 10K type strain sequencing project: providing services to taxonomists for standard genome sequencing and annotation.</title>
        <authorList>
            <consortium name="The Broad Institute Genomics Platform"/>
            <consortium name="The Broad Institute Genome Sequencing Center for Infectious Disease"/>
            <person name="Wu L."/>
            <person name="Ma J."/>
        </authorList>
    </citation>
    <scope>NUCLEOTIDE SEQUENCE [LARGE SCALE GENOMIC DNA]</scope>
    <source>
        <strain evidence="7">CECT 8288</strain>
    </source>
</reference>
<feature type="transmembrane region" description="Helical" evidence="4">
    <location>
        <begin position="129"/>
        <end position="147"/>
    </location>
</feature>
<feature type="transmembrane region" description="Helical" evidence="4">
    <location>
        <begin position="81"/>
        <end position="99"/>
    </location>
</feature>
<name>A0ABV7WR64_9GAMM</name>
<feature type="transmembrane region" description="Helical" evidence="4">
    <location>
        <begin position="50"/>
        <end position="69"/>
    </location>
</feature>
<organism evidence="6 7">
    <name type="scientific">Reinekea marina</name>
    <dbReference type="NCBI Taxonomy" id="1310421"/>
    <lineage>
        <taxon>Bacteria</taxon>
        <taxon>Pseudomonadati</taxon>
        <taxon>Pseudomonadota</taxon>
        <taxon>Gammaproteobacteria</taxon>
        <taxon>Oceanospirillales</taxon>
        <taxon>Saccharospirillaceae</taxon>
        <taxon>Reinekea</taxon>
    </lineage>
</organism>
<dbReference type="Proteomes" id="UP001595710">
    <property type="component" value="Unassembled WGS sequence"/>
</dbReference>
<dbReference type="RefSeq" id="WP_290280763.1">
    <property type="nucleotide sequence ID" value="NZ_JAUFQI010000001.1"/>
</dbReference>
<feature type="domain" description="Methyl-accepting transducer" evidence="5">
    <location>
        <begin position="191"/>
        <end position="455"/>
    </location>
</feature>
<evidence type="ECO:0000256" key="1">
    <source>
        <dbReference type="ARBA" id="ARBA00022500"/>
    </source>
</evidence>
<keyword evidence="4" id="KW-0472">Membrane</keyword>
<dbReference type="PROSITE" id="PS50111">
    <property type="entry name" value="CHEMOTAXIS_TRANSDUC_2"/>
    <property type="match status" value="1"/>
</dbReference>
<dbReference type="Pfam" id="PF00015">
    <property type="entry name" value="MCPsignal"/>
    <property type="match status" value="1"/>
</dbReference>
<evidence type="ECO:0000256" key="2">
    <source>
        <dbReference type="ARBA" id="ARBA00029447"/>
    </source>
</evidence>
<protein>
    <submittedName>
        <fullName evidence="6">Methyl-accepting chemotaxis protein</fullName>
    </submittedName>
</protein>
<gene>
    <name evidence="6" type="ORF">ACFOND_07890</name>
</gene>
<accession>A0ABV7WR64</accession>
<dbReference type="Gene3D" id="1.10.287.950">
    <property type="entry name" value="Methyl-accepting chemotaxis protein"/>
    <property type="match status" value="1"/>
</dbReference>
<comment type="similarity">
    <text evidence="2">Belongs to the methyl-accepting chemotaxis (MCP) protein family.</text>
</comment>
<dbReference type="PANTHER" id="PTHR43531:SF11">
    <property type="entry name" value="METHYL-ACCEPTING CHEMOTAXIS PROTEIN 3"/>
    <property type="match status" value="1"/>
</dbReference>
<keyword evidence="4" id="KW-1133">Transmembrane helix</keyword>
<evidence type="ECO:0000256" key="3">
    <source>
        <dbReference type="PROSITE-ProRule" id="PRU00284"/>
    </source>
</evidence>
<dbReference type="SMART" id="SM00283">
    <property type="entry name" value="MA"/>
    <property type="match status" value="1"/>
</dbReference>
<evidence type="ECO:0000256" key="4">
    <source>
        <dbReference type="SAM" id="Phobius"/>
    </source>
</evidence>